<dbReference type="Pfam" id="PF11154">
    <property type="entry name" value="DUF2934"/>
    <property type="match status" value="1"/>
</dbReference>
<evidence type="ECO:0008006" key="4">
    <source>
        <dbReference type="Google" id="ProtNLM"/>
    </source>
</evidence>
<dbReference type="EMBL" id="FOFG01000002">
    <property type="protein sequence ID" value="SEQ09821.1"/>
    <property type="molecule type" value="Genomic_DNA"/>
</dbReference>
<dbReference type="AlphaFoldDB" id="A0A1H9D8Z6"/>
<protein>
    <recommendedName>
        <fullName evidence="4">DUF2934 domain-containing protein</fullName>
    </recommendedName>
</protein>
<evidence type="ECO:0000313" key="3">
    <source>
        <dbReference type="Proteomes" id="UP000199647"/>
    </source>
</evidence>
<gene>
    <name evidence="2" type="ORF">SAMN05216548_102386</name>
</gene>
<dbReference type="InterPro" id="IPR021327">
    <property type="entry name" value="DUF2934"/>
</dbReference>
<evidence type="ECO:0000256" key="1">
    <source>
        <dbReference type="SAM" id="MobiDB-lite"/>
    </source>
</evidence>
<evidence type="ECO:0000313" key="2">
    <source>
        <dbReference type="EMBL" id="SEQ09821.1"/>
    </source>
</evidence>
<organism evidence="2 3">
    <name type="scientific">Faunimonas pinastri</name>
    <dbReference type="NCBI Taxonomy" id="1855383"/>
    <lineage>
        <taxon>Bacteria</taxon>
        <taxon>Pseudomonadati</taxon>
        <taxon>Pseudomonadota</taxon>
        <taxon>Alphaproteobacteria</taxon>
        <taxon>Hyphomicrobiales</taxon>
        <taxon>Afifellaceae</taxon>
        <taxon>Faunimonas</taxon>
    </lineage>
</organism>
<name>A0A1H9D8Z6_9HYPH</name>
<dbReference type="Proteomes" id="UP000199647">
    <property type="component" value="Unassembled WGS sequence"/>
</dbReference>
<feature type="region of interest" description="Disordered" evidence="1">
    <location>
        <begin position="61"/>
        <end position="133"/>
    </location>
</feature>
<keyword evidence="3" id="KW-1185">Reference proteome</keyword>
<reference evidence="2 3" key="1">
    <citation type="submission" date="2016-10" db="EMBL/GenBank/DDBJ databases">
        <authorList>
            <person name="de Groot N.N."/>
        </authorList>
    </citation>
    <scope>NUCLEOTIDE SEQUENCE [LARGE SCALE GENOMIC DNA]</scope>
    <source>
        <strain evidence="2 3">A52C2</strain>
    </source>
</reference>
<sequence length="133" mass="14266">MSENDRQRKIEQRAYEIWESEGQPHGRHEEHWLRASHEHDQPLHVHTGSFEGDGGTIVSAGAIQTASRTRKTKTVAEETGKAEPAPSPRKRAGRASGTAAMEASATKTETESAAGKPARKTTGKPATEVKGGG</sequence>
<accession>A0A1H9D8Z6</accession>
<feature type="compositionally biased region" description="Low complexity" evidence="1">
    <location>
        <begin position="98"/>
        <end position="114"/>
    </location>
</feature>
<dbReference type="STRING" id="1855383.SAMN05216548_102386"/>
<dbReference type="RefSeq" id="WP_092495536.1">
    <property type="nucleotide sequence ID" value="NZ_FOFG01000002.1"/>
</dbReference>
<dbReference type="OrthoDB" id="9811127at2"/>
<proteinExistence type="predicted"/>